<dbReference type="Proteomes" id="UP000342300">
    <property type="component" value="Unassembled WGS sequence"/>
</dbReference>
<gene>
    <name evidence="1" type="ORF">CRU78_14605</name>
</gene>
<evidence type="ECO:0000313" key="2">
    <source>
        <dbReference type="Proteomes" id="UP000342300"/>
    </source>
</evidence>
<comment type="caution">
    <text evidence="1">The sequence shown here is derived from an EMBL/GenBank/DDBJ whole genome shotgun (WGS) entry which is preliminary data.</text>
</comment>
<evidence type="ECO:0000313" key="1">
    <source>
        <dbReference type="EMBL" id="MQM31677.1"/>
    </source>
</evidence>
<dbReference type="InterPro" id="IPR045397">
    <property type="entry name" value="TumE-like"/>
</dbReference>
<sequence>MTREPRSLLFPKARGIVWRLPVPAPPTTHGFKYRLVYVVDGARVVGFDNERGKGDHCHLDGKEFPYRFATIDQLIEDFIKEVDKRRTR</sequence>
<name>A0A6A7RVU4_9PROT</name>
<proteinExistence type="predicted"/>
<dbReference type="AlphaFoldDB" id="A0A6A7RVU4"/>
<organism evidence="1 2">
    <name type="scientific">Candidatus Accumulibacter phosphatis</name>
    <dbReference type="NCBI Taxonomy" id="327160"/>
    <lineage>
        <taxon>Bacteria</taxon>
        <taxon>Pseudomonadati</taxon>
        <taxon>Pseudomonadota</taxon>
        <taxon>Betaproteobacteria</taxon>
        <taxon>Candidatus Accumulibacter</taxon>
    </lineage>
</organism>
<reference evidence="1 2" key="1">
    <citation type="submission" date="2017-09" db="EMBL/GenBank/DDBJ databases">
        <title>Metagenomic Analysis Reveals Denitrifying Candidatus Accumulibacter and Flanking Population as a Source of N2O.</title>
        <authorList>
            <person name="Gao H."/>
            <person name="Mao Y."/>
            <person name="Zhao X."/>
            <person name="Liu W.-T."/>
            <person name="Zhang T."/>
            <person name="Wells G."/>
        </authorList>
    </citation>
    <scope>NUCLEOTIDE SEQUENCE [LARGE SCALE GENOMIC DNA]</scope>
    <source>
        <strain evidence="1">CANDO_2_IC</strain>
    </source>
</reference>
<protein>
    <submittedName>
        <fullName evidence="1">Uncharacterized protein</fullName>
    </submittedName>
</protein>
<dbReference type="Pfam" id="PF20126">
    <property type="entry name" value="TumE"/>
    <property type="match status" value="1"/>
</dbReference>
<accession>A0A6A7RVU4</accession>
<dbReference type="EMBL" id="PDHS01000359">
    <property type="protein sequence ID" value="MQM31677.1"/>
    <property type="molecule type" value="Genomic_DNA"/>
</dbReference>